<evidence type="ECO:0000256" key="1">
    <source>
        <dbReference type="PROSITE-ProRule" id="PRU00047"/>
    </source>
</evidence>
<dbReference type="InterPro" id="IPR041588">
    <property type="entry name" value="Integrase_H2C2"/>
</dbReference>
<protein>
    <recommendedName>
        <fullName evidence="3">CCHC-type domain-containing protein</fullName>
    </recommendedName>
</protein>
<evidence type="ECO:0000256" key="2">
    <source>
        <dbReference type="SAM" id="MobiDB-lite"/>
    </source>
</evidence>
<feature type="region of interest" description="Disordered" evidence="2">
    <location>
        <begin position="180"/>
        <end position="211"/>
    </location>
</feature>
<keyword evidence="5" id="KW-1185">Reference proteome</keyword>
<dbReference type="GO" id="GO:0003676">
    <property type="term" value="F:nucleic acid binding"/>
    <property type="evidence" value="ECO:0007669"/>
    <property type="project" value="InterPro"/>
</dbReference>
<dbReference type="InterPro" id="IPR036875">
    <property type="entry name" value="Znf_CCHC_sf"/>
</dbReference>
<dbReference type="InterPro" id="IPR043502">
    <property type="entry name" value="DNA/RNA_pol_sf"/>
</dbReference>
<dbReference type="SUPFAM" id="SSF56672">
    <property type="entry name" value="DNA/RNA polymerases"/>
    <property type="match status" value="1"/>
</dbReference>
<dbReference type="SMART" id="SM00343">
    <property type="entry name" value="ZnF_C2HC"/>
    <property type="match status" value="1"/>
</dbReference>
<sequence>MNCHTCGGKGHFKRDCPNRKVMIINDHDEYGTGDDADPYAPEDDDYDSDGLDAFPNSAMCSEVPAGLPPLSGIEHQIELIADASLPNRAPYRTNPEETMEIQKQVQALLDKESSVRLLLLLESHAGGLMGHFGREKTLLILVDQFYWPKMRRDVDRYEDGASIARGEEEHLDVKLDMEAGQKAGQEDIQWTREGRGGMREEDNVRPVPRSV</sequence>
<dbReference type="PANTHER" id="PTHR35046:SF9">
    <property type="entry name" value="RNA-DIRECTED DNA POLYMERASE"/>
    <property type="match status" value="1"/>
</dbReference>
<proteinExistence type="predicted"/>
<keyword evidence="1" id="KW-0863">Zinc-finger</keyword>
<dbReference type="PANTHER" id="PTHR35046">
    <property type="entry name" value="ZINC KNUCKLE (CCHC-TYPE) FAMILY PROTEIN"/>
    <property type="match status" value="1"/>
</dbReference>
<accession>A0AAD8WTL4</accession>
<keyword evidence="1" id="KW-0862">Zinc</keyword>
<dbReference type="Pfam" id="PF00098">
    <property type="entry name" value="zf-CCHC"/>
    <property type="match status" value="1"/>
</dbReference>
<dbReference type="EMBL" id="JAUUTY010000002">
    <property type="protein sequence ID" value="KAK1678301.1"/>
    <property type="molecule type" value="Genomic_DNA"/>
</dbReference>
<dbReference type="GO" id="GO:0008270">
    <property type="term" value="F:zinc ion binding"/>
    <property type="evidence" value="ECO:0007669"/>
    <property type="project" value="UniProtKB-KW"/>
</dbReference>
<evidence type="ECO:0000313" key="5">
    <source>
        <dbReference type="Proteomes" id="UP001231189"/>
    </source>
</evidence>
<gene>
    <name evidence="4" type="ORF">QYE76_039149</name>
</gene>
<reference evidence="4" key="1">
    <citation type="submission" date="2023-07" db="EMBL/GenBank/DDBJ databases">
        <title>A chromosome-level genome assembly of Lolium multiflorum.</title>
        <authorList>
            <person name="Chen Y."/>
            <person name="Copetti D."/>
            <person name="Kolliker R."/>
            <person name="Studer B."/>
        </authorList>
    </citation>
    <scope>NUCLEOTIDE SEQUENCE</scope>
    <source>
        <strain evidence="4">02402/16</strain>
        <tissue evidence="4">Leaf</tissue>
    </source>
</reference>
<dbReference type="InterPro" id="IPR001878">
    <property type="entry name" value="Znf_CCHC"/>
</dbReference>
<feature type="compositionally biased region" description="Basic and acidic residues" evidence="2">
    <location>
        <begin position="189"/>
        <end position="204"/>
    </location>
</feature>
<comment type="caution">
    <text evidence="4">The sequence shown here is derived from an EMBL/GenBank/DDBJ whole genome shotgun (WGS) entry which is preliminary data.</text>
</comment>
<feature type="domain" description="CCHC-type" evidence="3">
    <location>
        <begin position="3"/>
        <end position="18"/>
    </location>
</feature>
<dbReference type="AlphaFoldDB" id="A0AAD8WTL4"/>
<keyword evidence="1" id="KW-0479">Metal-binding</keyword>
<evidence type="ECO:0000259" key="3">
    <source>
        <dbReference type="PROSITE" id="PS50158"/>
    </source>
</evidence>
<dbReference type="Gene3D" id="4.10.60.10">
    <property type="entry name" value="Zinc finger, CCHC-type"/>
    <property type="match status" value="1"/>
</dbReference>
<name>A0AAD8WTL4_LOLMU</name>
<dbReference type="Pfam" id="PF17921">
    <property type="entry name" value="Integrase_H2C2"/>
    <property type="match status" value="1"/>
</dbReference>
<dbReference type="Gene3D" id="1.10.340.70">
    <property type="match status" value="1"/>
</dbReference>
<evidence type="ECO:0000313" key="4">
    <source>
        <dbReference type="EMBL" id="KAK1678301.1"/>
    </source>
</evidence>
<dbReference type="SUPFAM" id="SSF57756">
    <property type="entry name" value="Retrovirus zinc finger-like domains"/>
    <property type="match status" value="1"/>
</dbReference>
<dbReference type="PROSITE" id="PS50158">
    <property type="entry name" value="ZF_CCHC"/>
    <property type="match status" value="1"/>
</dbReference>
<dbReference type="Proteomes" id="UP001231189">
    <property type="component" value="Unassembled WGS sequence"/>
</dbReference>
<organism evidence="4 5">
    <name type="scientific">Lolium multiflorum</name>
    <name type="common">Italian ryegrass</name>
    <name type="synonym">Lolium perenne subsp. multiflorum</name>
    <dbReference type="NCBI Taxonomy" id="4521"/>
    <lineage>
        <taxon>Eukaryota</taxon>
        <taxon>Viridiplantae</taxon>
        <taxon>Streptophyta</taxon>
        <taxon>Embryophyta</taxon>
        <taxon>Tracheophyta</taxon>
        <taxon>Spermatophyta</taxon>
        <taxon>Magnoliopsida</taxon>
        <taxon>Liliopsida</taxon>
        <taxon>Poales</taxon>
        <taxon>Poaceae</taxon>
        <taxon>BOP clade</taxon>
        <taxon>Pooideae</taxon>
        <taxon>Poodae</taxon>
        <taxon>Poeae</taxon>
        <taxon>Poeae Chloroplast Group 2 (Poeae type)</taxon>
        <taxon>Loliodinae</taxon>
        <taxon>Loliinae</taxon>
        <taxon>Lolium</taxon>
    </lineage>
</organism>